<evidence type="ECO:0000256" key="3">
    <source>
        <dbReference type="ARBA" id="ARBA00022989"/>
    </source>
</evidence>
<name>A0A2C6KVI8_9APIC</name>
<evidence type="ECO:0000256" key="6">
    <source>
        <dbReference type="SAM" id="Phobius"/>
    </source>
</evidence>
<sequence length="605" mass="64023">MAPLQGTEAPNFEPSHPAACWGTKVGAVFLLACVGAFGAWIPLALRRCKLEKLIGILNTFAGGAFLGLALFHIMPEASQHVEEAGMMLHVGEAGEFNMAYLFFFVGYVAILICERVLSVGDAESGGGLDSQGTATRIREDPELSMCSSCLSRASQDPCCSLLDKRGLLENDSSSSSGIPAHRQQSSVGACPAVGKFGPALEGEQRQLLIPFSSPRSLKSVSRSSCREGELDSGETTMTSVVNIVPEDLKPAGELASEKDAQQRNSLSHVVVSGNRSKVIPSVQEVPMQTKGAHEVGVETGNPQAISQRGKDCPVSVKFSTPVRGAQSKAACVYGEQFEPPCVVTAQGHDVCLAALDKSDLEDDESERKPCTPRRTVEGEDAGGEKHLEEDRNLALKGSECVLRLPSFGDGRGTYGKMMLPGDEGDMTHTTEHDREGNGRKHLGQRRLEGIDGGAIFLMVALAIHGLFEGMIIGAETNFISVLVVTSVVAGHKWAESLMLMSQFMERGLAPRAYWLLMSVFIASSPVGILVGVGISGGGEVASGVCNALGAGTLIYVATEISDHVFSGSRSRRLGHLGVYCLGATTVLGLTFLDIALEPAPPLPVN</sequence>
<keyword evidence="2 6" id="KW-0812">Transmembrane</keyword>
<gene>
    <name evidence="7" type="ORF">CSUI_005873</name>
</gene>
<dbReference type="PANTHER" id="PTHR11040:SF140">
    <property type="entry name" value="ZRT (ZRT), IRT- (IRT-) LIKE PROTEIN TRANSPORTER"/>
    <property type="match status" value="1"/>
</dbReference>
<evidence type="ECO:0000256" key="5">
    <source>
        <dbReference type="SAM" id="MobiDB-lite"/>
    </source>
</evidence>
<comment type="caution">
    <text evidence="7">The sequence shown here is derived from an EMBL/GenBank/DDBJ whole genome shotgun (WGS) entry which is preliminary data.</text>
</comment>
<evidence type="ECO:0000256" key="1">
    <source>
        <dbReference type="ARBA" id="ARBA00004141"/>
    </source>
</evidence>
<dbReference type="GO" id="GO:0005385">
    <property type="term" value="F:zinc ion transmembrane transporter activity"/>
    <property type="evidence" value="ECO:0007669"/>
    <property type="project" value="TreeGrafter"/>
</dbReference>
<feature type="transmembrane region" description="Helical" evidence="6">
    <location>
        <begin position="578"/>
        <end position="596"/>
    </location>
</feature>
<dbReference type="VEuPathDB" id="ToxoDB:CSUI_005873"/>
<reference evidence="7 8" key="1">
    <citation type="journal article" date="2017" name="Int. J. Parasitol.">
        <title>The genome of the protozoan parasite Cystoisospora suis and a reverse vaccinology approach to identify vaccine candidates.</title>
        <authorList>
            <person name="Palmieri N."/>
            <person name="Shrestha A."/>
            <person name="Ruttkowski B."/>
            <person name="Beck T."/>
            <person name="Vogl C."/>
            <person name="Tomley F."/>
            <person name="Blake D.P."/>
            <person name="Joachim A."/>
        </authorList>
    </citation>
    <scope>NUCLEOTIDE SEQUENCE [LARGE SCALE GENOMIC DNA]</scope>
    <source>
        <strain evidence="7 8">Wien I</strain>
    </source>
</reference>
<dbReference type="OrthoDB" id="448280at2759"/>
<feature type="transmembrane region" description="Helical" evidence="6">
    <location>
        <begin position="53"/>
        <end position="74"/>
    </location>
</feature>
<dbReference type="GeneID" id="94429251"/>
<feature type="compositionally biased region" description="Basic and acidic residues" evidence="5">
    <location>
        <begin position="365"/>
        <end position="388"/>
    </location>
</feature>
<evidence type="ECO:0000256" key="4">
    <source>
        <dbReference type="ARBA" id="ARBA00023136"/>
    </source>
</evidence>
<dbReference type="InterPro" id="IPR003689">
    <property type="entry name" value="ZIP"/>
</dbReference>
<feature type="transmembrane region" description="Helical" evidence="6">
    <location>
        <begin position="94"/>
        <end position="113"/>
    </location>
</feature>
<dbReference type="Proteomes" id="UP000221165">
    <property type="component" value="Unassembled WGS sequence"/>
</dbReference>
<feature type="region of interest" description="Disordered" evidence="5">
    <location>
        <begin position="359"/>
        <end position="388"/>
    </location>
</feature>
<keyword evidence="4 6" id="KW-0472">Membrane</keyword>
<dbReference type="GO" id="GO:0016020">
    <property type="term" value="C:membrane"/>
    <property type="evidence" value="ECO:0007669"/>
    <property type="project" value="UniProtKB-SubCell"/>
</dbReference>
<accession>A0A2C6KVI8</accession>
<proteinExistence type="predicted"/>
<evidence type="ECO:0000256" key="2">
    <source>
        <dbReference type="ARBA" id="ARBA00022692"/>
    </source>
</evidence>
<dbReference type="PANTHER" id="PTHR11040">
    <property type="entry name" value="ZINC/IRON TRANSPORTER"/>
    <property type="match status" value="1"/>
</dbReference>
<protein>
    <submittedName>
        <fullName evidence="7">Metal cation zip family protein</fullName>
    </submittedName>
</protein>
<dbReference type="EMBL" id="MIGC01002899">
    <property type="protein sequence ID" value="PHJ20288.1"/>
    <property type="molecule type" value="Genomic_DNA"/>
</dbReference>
<evidence type="ECO:0000313" key="7">
    <source>
        <dbReference type="EMBL" id="PHJ20288.1"/>
    </source>
</evidence>
<keyword evidence="3 6" id="KW-1133">Transmembrane helix</keyword>
<dbReference type="AlphaFoldDB" id="A0A2C6KVI8"/>
<comment type="subcellular location">
    <subcellularLocation>
        <location evidence="1">Membrane</location>
        <topology evidence="1">Multi-pass membrane protein</topology>
    </subcellularLocation>
</comment>
<evidence type="ECO:0000313" key="8">
    <source>
        <dbReference type="Proteomes" id="UP000221165"/>
    </source>
</evidence>
<feature type="transmembrane region" description="Helical" evidence="6">
    <location>
        <begin position="540"/>
        <end position="557"/>
    </location>
</feature>
<feature type="transmembrane region" description="Helical" evidence="6">
    <location>
        <begin position="449"/>
        <end position="472"/>
    </location>
</feature>
<organism evidence="7 8">
    <name type="scientific">Cystoisospora suis</name>
    <dbReference type="NCBI Taxonomy" id="483139"/>
    <lineage>
        <taxon>Eukaryota</taxon>
        <taxon>Sar</taxon>
        <taxon>Alveolata</taxon>
        <taxon>Apicomplexa</taxon>
        <taxon>Conoidasida</taxon>
        <taxon>Coccidia</taxon>
        <taxon>Eucoccidiorida</taxon>
        <taxon>Eimeriorina</taxon>
        <taxon>Sarcocystidae</taxon>
        <taxon>Cystoisospora</taxon>
    </lineage>
</organism>
<feature type="transmembrane region" description="Helical" evidence="6">
    <location>
        <begin position="512"/>
        <end position="534"/>
    </location>
</feature>
<feature type="transmembrane region" description="Helical" evidence="6">
    <location>
        <begin position="21"/>
        <end position="41"/>
    </location>
</feature>
<feature type="transmembrane region" description="Helical" evidence="6">
    <location>
        <begin position="478"/>
        <end position="500"/>
    </location>
</feature>
<dbReference type="RefSeq" id="XP_067921978.1">
    <property type="nucleotide sequence ID" value="XM_068066040.1"/>
</dbReference>
<dbReference type="Pfam" id="PF02535">
    <property type="entry name" value="Zip"/>
    <property type="match status" value="2"/>
</dbReference>
<keyword evidence="8" id="KW-1185">Reference proteome</keyword>